<comment type="caution">
    <text evidence="1">The sequence shown here is derived from an EMBL/GenBank/DDBJ whole genome shotgun (WGS) entry which is preliminary data.</text>
</comment>
<protein>
    <submittedName>
        <fullName evidence="1">Uncharacterized protein</fullName>
    </submittedName>
</protein>
<evidence type="ECO:0000313" key="1">
    <source>
        <dbReference type="EMBL" id="MFD2277595.1"/>
    </source>
</evidence>
<sequence>MTKKPDAEGTKINPHGLPSEVLGSFLLNQSATDAWHASDSRLSDDDRARFKENQLLQQVYNFDGHHLWRDSPEKKIAITTLEVTPDYVKLLSTISLNGEELPNDFYLQWDDKGFWLSQRLPVTDGGTKLYRARYERKETSELNASPNK</sequence>
<proteinExistence type="predicted"/>
<gene>
    <name evidence="1" type="ORF">ACFSQZ_14075</name>
</gene>
<organism evidence="1 2">
    <name type="scientific">Rubritalea spongiae</name>
    <dbReference type="NCBI Taxonomy" id="430797"/>
    <lineage>
        <taxon>Bacteria</taxon>
        <taxon>Pseudomonadati</taxon>
        <taxon>Verrucomicrobiota</taxon>
        <taxon>Verrucomicrobiia</taxon>
        <taxon>Verrucomicrobiales</taxon>
        <taxon>Rubritaleaceae</taxon>
        <taxon>Rubritalea</taxon>
    </lineage>
</organism>
<dbReference type="EMBL" id="JBHUJC010000043">
    <property type="protein sequence ID" value="MFD2277595.1"/>
    <property type="molecule type" value="Genomic_DNA"/>
</dbReference>
<dbReference type="Proteomes" id="UP001597297">
    <property type="component" value="Unassembled WGS sequence"/>
</dbReference>
<evidence type="ECO:0000313" key="2">
    <source>
        <dbReference type="Proteomes" id="UP001597297"/>
    </source>
</evidence>
<accession>A0ABW5E849</accession>
<keyword evidence="2" id="KW-1185">Reference proteome</keyword>
<reference evidence="2" key="1">
    <citation type="journal article" date="2019" name="Int. J. Syst. Evol. Microbiol.">
        <title>The Global Catalogue of Microorganisms (GCM) 10K type strain sequencing project: providing services to taxonomists for standard genome sequencing and annotation.</title>
        <authorList>
            <consortium name="The Broad Institute Genomics Platform"/>
            <consortium name="The Broad Institute Genome Sequencing Center for Infectious Disease"/>
            <person name="Wu L."/>
            <person name="Ma J."/>
        </authorList>
    </citation>
    <scope>NUCLEOTIDE SEQUENCE [LARGE SCALE GENOMIC DNA]</scope>
    <source>
        <strain evidence="2">JCM 16545</strain>
    </source>
</reference>
<dbReference type="RefSeq" id="WP_377093731.1">
    <property type="nucleotide sequence ID" value="NZ_JBHSJM010000001.1"/>
</dbReference>
<name>A0ABW5E849_9BACT</name>